<gene>
    <name evidence="5" type="primary">accR</name>
    <name evidence="5" type="ORF">AGR3A_Lc140220</name>
</gene>
<dbReference type="Pfam" id="PF00455">
    <property type="entry name" value="DeoRC"/>
    <property type="match status" value="1"/>
</dbReference>
<proteinExistence type="predicted"/>
<dbReference type="InterPro" id="IPR014036">
    <property type="entry name" value="DeoR-like_C"/>
</dbReference>
<dbReference type="PROSITE" id="PS00894">
    <property type="entry name" value="HTH_DEOR_1"/>
    <property type="match status" value="1"/>
</dbReference>
<feature type="domain" description="HTH deoR-type" evidence="4">
    <location>
        <begin position="11"/>
        <end position="66"/>
    </location>
</feature>
<dbReference type="Gene3D" id="3.40.50.1360">
    <property type="match status" value="1"/>
</dbReference>
<dbReference type="PRINTS" id="PR00037">
    <property type="entry name" value="HTHLACR"/>
</dbReference>
<dbReference type="SUPFAM" id="SSF100950">
    <property type="entry name" value="NagB/RpiA/CoA transferase-like"/>
    <property type="match status" value="1"/>
</dbReference>
<dbReference type="Proteomes" id="UP000191988">
    <property type="component" value="Unassembled WGS sequence"/>
</dbReference>
<dbReference type="Pfam" id="PF08220">
    <property type="entry name" value="HTH_DeoR"/>
    <property type="match status" value="1"/>
</dbReference>
<dbReference type="STRING" id="1183432.AGR3A_Lc140220"/>
<dbReference type="SMART" id="SM00420">
    <property type="entry name" value="HTH_DEOR"/>
    <property type="match status" value="1"/>
</dbReference>
<dbReference type="PANTHER" id="PTHR30363">
    <property type="entry name" value="HTH-TYPE TRANSCRIPTIONAL REGULATOR SRLR-RELATED"/>
    <property type="match status" value="1"/>
</dbReference>
<dbReference type="InterPro" id="IPR001034">
    <property type="entry name" value="DeoR_HTH"/>
</dbReference>
<keyword evidence="6" id="KW-1185">Reference proteome</keyword>
<evidence type="ECO:0000256" key="2">
    <source>
        <dbReference type="ARBA" id="ARBA00023125"/>
    </source>
</evidence>
<keyword evidence="3" id="KW-0804">Transcription</keyword>
<keyword evidence="1" id="KW-0805">Transcription regulation</keyword>
<evidence type="ECO:0000259" key="4">
    <source>
        <dbReference type="PROSITE" id="PS51000"/>
    </source>
</evidence>
<dbReference type="RefSeq" id="WP_137002574.1">
    <property type="nucleotide sequence ID" value="NZ_LT009724.1"/>
</dbReference>
<dbReference type="PANTHER" id="PTHR30363:SF44">
    <property type="entry name" value="AGA OPERON TRANSCRIPTIONAL REPRESSOR-RELATED"/>
    <property type="match status" value="1"/>
</dbReference>
<dbReference type="SMART" id="SM01134">
    <property type="entry name" value="DeoRC"/>
    <property type="match status" value="1"/>
</dbReference>
<keyword evidence="2" id="KW-0238">DNA-binding</keyword>
<dbReference type="SUPFAM" id="SSF46785">
    <property type="entry name" value="Winged helix' DNA-binding domain"/>
    <property type="match status" value="1"/>
</dbReference>
<sequence length="263" mass="28562">MNEIQPIPTQAEGRQAKIVELLREQNFVDLKTLTERFDISVATARRDLVELEESGFLRRTHGGAVGLNQVAQDATNSARLVWKQDEKAAIAATVVGMISDGDTILLDAGTTALEVAKMLAGRKNLTIISNGLDIVAELTRQGDHKIYSVGGEYTDTNHSFRGPLAEQFIRQFNVDKLILNAASIDVDRGLVCTVEPVNASIAKVMIEVSRRTIVVADHSKLTKSSLSVVGKIEDIGIVVTDNGSKTIIDAAPEKLRKKFVIAT</sequence>
<accession>A0A1S7RQL6</accession>
<dbReference type="EMBL" id="FBWK01000050">
    <property type="protein sequence ID" value="CUX55968.1"/>
    <property type="molecule type" value="Genomic_DNA"/>
</dbReference>
<dbReference type="PROSITE" id="PS51000">
    <property type="entry name" value="HTH_DEOR_2"/>
    <property type="match status" value="1"/>
</dbReference>
<evidence type="ECO:0000256" key="1">
    <source>
        <dbReference type="ARBA" id="ARBA00023015"/>
    </source>
</evidence>
<organism evidence="5 6">
    <name type="scientific">Agrobacterium tomkonis CFBP 6623</name>
    <dbReference type="NCBI Taxonomy" id="1183432"/>
    <lineage>
        <taxon>Bacteria</taxon>
        <taxon>Pseudomonadati</taxon>
        <taxon>Pseudomonadota</taxon>
        <taxon>Alphaproteobacteria</taxon>
        <taxon>Hyphomicrobiales</taxon>
        <taxon>Rhizobiaceae</taxon>
        <taxon>Rhizobium/Agrobacterium group</taxon>
        <taxon>Agrobacterium</taxon>
        <taxon>Agrobacterium tumefaciens complex</taxon>
    </lineage>
</organism>
<dbReference type="InterPro" id="IPR036390">
    <property type="entry name" value="WH_DNA-bd_sf"/>
</dbReference>
<dbReference type="Gene3D" id="1.10.10.10">
    <property type="entry name" value="Winged helix-like DNA-binding domain superfamily/Winged helix DNA-binding domain"/>
    <property type="match status" value="1"/>
</dbReference>
<evidence type="ECO:0000313" key="5">
    <source>
        <dbReference type="EMBL" id="CUX55968.1"/>
    </source>
</evidence>
<dbReference type="InterPro" id="IPR036388">
    <property type="entry name" value="WH-like_DNA-bd_sf"/>
</dbReference>
<evidence type="ECO:0000313" key="6">
    <source>
        <dbReference type="Proteomes" id="UP000191988"/>
    </source>
</evidence>
<evidence type="ECO:0000256" key="3">
    <source>
        <dbReference type="ARBA" id="ARBA00023163"/>
    </source>
</evidence>
<dbReference type="GO" id="GO:0003700">
    <property type="term" value="F:DNA-binding transcription factor activity"/>
    <property type="evidence" value="ECO:0007669"/>
    <property type="project" value="InterPro"/>
</dbReference>
<dbReference type="GO" id="GO:0003677">
    <property type="term" value="F:DNA binding"/>
    <property type="evidence" value="ECO:0007669"/>
    <property type="project" value="UniProtKB-KW"/>
</dbReference>
<reference evidence="6" key="1">
    <citation type="submission" date="2016-01" db="EMBL/GenBank/DDBJ databases">
        <authorList>
            <person name="Regsiter A."/>
            <person name="william w."/>
        </authorList>
    </citation>
    <scope>NUCLEOTIDE SEQUENCE [LARGE SCALE GENOMIC DNA]</scope>
    <source>
        <strain evidence="6">CFBP 6623</strain>
    </source>
</reference>
<dbReference type="InterPro" id="IPR018356">
    <property type="entry name" value="Tscrpt_reg_HTH_DeoR_CS"/>
</dbReference>
<protein>
    <submittedName>
        <fullName evidence="5">Transcriptional repressor AccR</fullName>
    </submittedName>
</protein>
<dbReference type="InterPro" id="IPR037171">
    <property type="entry name" value="NagB/RpiA_transferase-like"/>
</dbReference>
<dbReference type="InterPro" id="IPR050313">
    <property type="entry name" value="Carb_Metab_HTH_regulators"/>
</dbReference>
<name>A0A1S7RQL6_9HYPH</name>
<dbReference type="AlphaFoldDB" id="A0A1S7RQL6"/>